<comment type="caution">
    <text evidence="1">The sequence shown here is derived from an EMBL/GenBank/DDBJ whole genome shotgun (WGS) entry which is preliminary data.</text>
</comment>
<evidence type="ECO:0000313" key="2">
    <source>
        <dbReference type="Proteomes" id="UP000237271"/>
    </source>
</evidence>
<gene>
    <name evidence="1" type="ORF">PHPALM_13806</name>
</gene>
<dbReference type="EMBL" id="NCKW01007814">
    <property type="protein sequence ID" value="POM69864.1"/>
    <property type="molecule type" value="Genomic_DNA"/>
</dbReference>
<keyword evidence="2" id="KW-1185">Reference proteome</keyword>
<reference evidence="1 2" key="1">
    <citation type="journal article" date="2017" name="Genome Biol. Evol.">
        <title>Phytophthora megakarya and P. palmivora, closely related causal agents of cacao black pod rot, underwent increases in genome sizes and gene numbers by different mechanisms.</title>
        <authorList>
            <person name="Ali S.S."/>
            <person name="Shao J."/>
            <person name="Lary D.J."/>
            <person name="Kronmiller B."/>
            <person name="Shen D."/>
            <person name="Strem M.D."/>
            <person name="Amoako-Attah I."/>
            <person name="Akrofi A.Y."/>
            <person name="Begoude B.A."/>
            <person name="Ten Hoopen G.M."/>
            <person name="Coulibaly K."/>
            <person name="Kebe B.I."/>
            <person name="Melnick R.L."/>
            <person name="Guiltinan M.J."/>
            <person name="Tyler B.M."/>
            <person name="Meinhardt L.W."/>
            <person name="Bailey B.A."/>
        </authorList>
    </citation>
    <scope>NUCLEOTIDE SEQUENCE [LARGE SCALE GENOMIC DNA]</scope>
    <source>
        <strain evidence="2">sbr112.9</strain>
    </source>
</reference>
<protein>
    <submittedName>
        <fullName evidence="1">Uncharacterized protein</fullName>
    </submittedName>
</protein>
<sequence length="116" mass="12973">MTGSDTSVEEYMATLPSFSRGRNDHARCKFDQVTNATDDNLLIKHNLRRIVTTCRSERCKASGGDVHIYLTAFIIGSIGVDGQHTMPDPDAPSPKSQRLTSEMRTFLMNNLEKIIQ</sequence>
<dbReference type="Proteomes" id="UP000237271">
    <property type="component" value="Unassembled WGS sequence"/>
</dbReference>
<name>A0A2P4XWC1_9STRA</name>
<evidence type="ECO:0000313" key="1">
    <source>
        <dbReference type="EMBL" id="POM69864.1"/>
    </source>
</evidence>
<dbReference type="OrthoDB" id="10370980at2759"/>
<proteinExistence type="predicted"/>
<organism evidence="1 2">
    <name type="scientific">Phytophthora palmivora</name>
    <dbReference type="NCBI Taxonomy" id="4796"/>
    <lineage>
        <taxon>Eukaryota</taxon>
        <taxon>Sar</taxon>
        <taxon>Stramenopiles</taxon>
        <taxon>Oomycota</taxon>
        <taxon>Peronosporomycetes</taxon>
        <taxon>Peronosporales</taxon>
        <taxon>Peronosporaceae</taxon>
        <taxon>Phytophthora</taxon>
    </lineage>
</organism>
<dbReference type="AlphaFoldDB" id="A0A2P4XWC1"/>
<accession>A0A2P4XWC1</accession>